<dbReference type="PANTHER" id="PTHR35272:SF3">
    <property type="entry name" value="THIOL:DISULFIDE INTERCHANGE PROTEIN DSBC"/>
    <property type="match status" value="1"/>
</dbReference>
<dbReference type="Pfam" id="PF13098">
    <property type="entry name" value="Thioredoxin_2"/>
    <property type="match status" value="1"/>
</dbReference>
<proteinExistence type="inferred from homology"/>
<sequence>MAFIPVVASMAILASSTALAELNDETPASLQQLTINGQALTPESVRRVAIEGPIYEVRLRNGDTFYSDAQGRHMLVGSLYDNASDGLINVTEQHNRQKRLDQLSVAIEKNNTVSYPAQGEPVGEVAVFTDTTCPYCQRLHQELDQLTAAGITVHYIPFSRAARESPAAHQLTQVMCSADPQGAMTAVFSGQHLEVTPTEDCQAAIDQDFQLGQRFGVQGTPTIILPSGEMGEGYVPAEQLIQAVEEAVP</sequence>
<dbReference type="CDD" id="cd03020">
    <property type="entry name" value="DsbA_DsbC_DsbG"/>
    <property type="match status" value="1"/>
</dbReference>
<dbReference type="SUPFAM" id="SSF52833">
    <property type="entry name" value="Thioredoxin-like"/>
    <property type="match status" value="1"/>
</dbReference>
<comment type="subcellular location">
    <subcellularLocation>
        <location evidence="1 7">Periplasm</location>
    </subcellularLocation>
</comment>
<evidence type="ECO:0000259" key="8">
    <source>
        <dbReference type="Pfam" id="PF10411"/>
    </source>
</evidence>
<keyword evidence="4 7" id="KW-0574">Periplasm</keyword>
<dbReference type="PROSITE" id="PS00194">
    <property type="entry name" value="THIOREDOXIN_1"/>
    <property type="match status" value="1"/>
</dbReference>
<evidence type="ECO:0000256" key="2">
    <source>
        <dbReference type="ARBA" id="ARBA00009813"/>
    </source>
</evidence>
<dbReference type="Proteomes" id="UP000321272">
    <property type="component" value="Chromosome"/>
</dbReference>
<evidence type="ECO:0000256" key="1">
    <source>
        <dbReference type="ARBA" id="ARBA00004418"/>
    </source>
</evidence>
<dbReference type="Gene3D" id="3.40.30.10">
    <property type="entry name" value="Glutaredoxin"/>
    <property type="match status" value="1"/>
</dbReference>
<feature type="domain" description="Disulphide bond isomerase DsbC/G N-terminal" evidence="8">
    <location>
        <begin position="29"/>
        <end position="92"/>
    </location>
</feature>
<evidence type="ECO:0000256" key="7">
    <source>
        <dbReference type="RuleBase" id="RU364038"/>
    </source>
</evidence>
<keyword evidence="3 7" id="KW-0732">Signal</keyword>
<protein>
    <recommendedName>
        <fullName evidence="7">Thiol:disulfide interchange protein</fullName>
    </recommendedName>
</protein>
<dbReference type="PANTHER" id="PTHR35272">
    <property type="entry name" value="THIOL:DISULFIDE INTERCHANGE PROTEIN DSBC-RELATED"/>
    <property type="match status" value="1"/>
</dbReference>
<accession>A0A5B8ST16</accession>
<evidence type="ECO:0000313" key="10">
    <source>
        <dbReference type="EMBL" id="QEA38645.1"/>
    </source>
</evidence>
<dbReference type="InterPro" id="IPR017937">
    <property type="entry name" value="Thioredoxin_CS"/>
</dbReference>
<organism evidence="10 11">
    <name type="scientific">Pistricoccus aurantiacus</name>
    <dbReference type="NCBI Taxonomy" id="1883414"/>
    <lineage>
        <taxon>Bacteria</taxon>
        <taxon>Pseudomonadati</taxon>
        <taxon>Pseudomonadota</taxon>
        <taxon>Gammaproteobacteria</taxon>
        <taxon>Oceanospirillales</taxon>
        <taxon>Halomonadaceae</taxon>
        <taxon>Pistricoccus</taxon>
    </lineage>
</organism>
<comment type="function">
    <text evidence="7">Required for disulfide bond formation in some periplasmic proteins. Acts by transferring its disulfide bond to other proteins and is reduced in the process.</text>
</comment>
<evidence type="ECO:0000256" key="5">
    <source>
        <dbReference type="ARBA" id="ARBA00023157"/>
    </source>
</evidence>
<dbReference type="InterPro" id="IPR033954">
    <property type="entry name" value="DiS-bond_Isoase_DsbC/G"/>
</dbReference>
<dbReference type="OrthoDB" id="12976at2"/>
<evidence type="ECO:0000259" key="9">
    <source>
        <dbReference type="Pfam" id="PF13098"/>
    </source>
</evidence>
<comment type="similarity">
    <text evidence="2 7">Belongs to the thioredoxin family. DsbC subfamily.</text>
</comment>
<evidence type="ECO:0000256" key="4">
    <source>
        <dbReference type="ARBA" id="ARBA00022764"/>
    </source>
</evidence>
<dbReference type="RefSeq" id="WP_147183707.1">
    <property type="nucleotide sequence ID" value="NZ_CP042382.1"/>
</dbReference>
<dbReference type="KEGG" id="paur:FGL86_05840"/>
<gene>
    <name evidence="10" type="ORF">FGL86_05840</name>
</gene>
<name>A0A5B8ST16_9GAMM</name>
<evidence type="ECO:0000256" key="3">
    <source>
        <dbReference type="ARBA" id="ARBA00022729"/>
    </source>
</evidence>
<dbReference type="Gene3D" id="3.10.450.70">
    <property type="entry name" value="Disulphide bond isomerase, DsbC/G, N-terminal"/>
    <property type="match status" value="1"/>
</dbReference>
<keyword evidence="11" id="KW-1185">Reference proteome</keyword>
<dbReference type="EMBL" id="CP042382">
    <property type="protein sequence ID" value="QEA38645.1"/>
    <property type="molecule type" value="Genomic_DNA"/>
</dbReference>
<dbReference type="GO" id="GO:0042597">
    <property type="term" value="C:periplasmic space"/>
    <property type="evidence" value="ECO:0007669"/>
    <property type="project" value="UniProtKB-SubCell"/>
</dbReference>
<keyword evidence="6 7" id="KW-0676">Redox-active center</keyword>
<dbReference type="AlphaFoldDB" id="A0A5B8ST16"/>
<dbReference type="Pfam" id="PF10411">
    <property type="entry name" value="DsbC_N"/>
    <property type="match status" value="1"/>
</dbReference>
<dbReference type="InterPro" id="IPR012336">
    <property type="entry name" value="Thioredoxin-like_fold"/>
</dbReference>
<feature type="domain" description="Thioredoxin-like fold" evidence="9">
    <location>
        <begin position="125"/>
        <end position="243"/>
    </location>
</feature>
<keyword evidence="5" id="KW-1015">Disulfide bond</keyword>
<evidence type="ECO:0000313" key="11">
    <source>
        <dbReference type="Proteomes" id="UP000321272"/>
    </source>
</evidence>
<dbReference type="InterPro" id="IPR009094">
    <property type="entry name" value="DiS-bond_isomerase_DsbC/G_N_sf"/>
</dbReference>
<dbReference type="InterPro" id="IPR051470">
    <property type="entry name" value="Thiol:disulfide_interchange"/>
</dbReference>
<reference evidence="10 11" key="1">
    <citation type="submission" date="2019-06" db="EMBL/GenBank/DDBJ databases">
        <title>Genome analyses of bacteria isolated from kimchi.</title>
        <authorList>
            <person name="Lee S."/>
            <person name="Ahn S."/>
            <person name="Roh S."/>
        </authorList>
    </citation>
    <scope>NUCLEOTIDE SEQUENCE [LARGE SCALE GENOMIC DNA]</scope>
    <source>
        <strain evidence="10 11">CBA4606</strain>
    </source>
</reference>
<dbReference type="InterPro" id="IPR018950">
    <property type="entry name" value="DiS-bond_isomerase_DsbC/G_N"/>
</dbReference>
<evidence type="ECO:0000256" key="6">
    <source>
        <dbReference type="ARBA" id="ARBA00023284"/>
    </source>
</evidence>
<feature type="signal peptide" evidence="7">
    <location>
        <begin position="1"/>
        <end position="20"/>
    </location>
</feature>
<feature type="chain" id="PRO_5023155783" description="Thiol:disulfide interchange protein" evidence="7">
    <location>
        <begin position="21"/>
        <end position="249"/>
    </location>
</feature>
<dbReference type="InterPro" id="IPR036249">
    <property type="entry name" value="Thioredoxin-like_sf"/>
</dbReference>